<dbReference type="Gene3D" id="3.40.50.1820">
    <property type="entry name" value="alpha/beta hydrolase"/>
    <property type="match status" value="1"/>
</dbReference>
<dbReference type="InterPro" id="IPR002492">
    <property type="entry name" value="Transposase_Tc1-like"/>
</dbReference>
<accession>A0ABN9MMS6</accession>
<comment type="catalytic activity">
    <reaction evidence="10">
        <text>1-octadecanoyl-2-(9Z-octadecenoyl)-sn-glycerol + H2O = 2-(9Z-octadecenoyl)-glycerol + octadecanoate + H(+)</text>
        <dbReference type="Rhea" id="RHEA:77103"/>
        <dbReference type="ChEBI" id="CHEBI:15377"/>
        <dbReference type="ChEBI" id="CHEBI:15378"/>
        <dbReference type="ChEBI" id="CHEBI:25629"/>
        <dbReference type="ChEBI" id="CHEBI:73990"/>
        <dbReference type="ChEBI" id="CHEBI:75468"/>
    </reaction>
</comment>
<evidence type="ECO:0000256" key="3">
    <source>
        <dbReference type="ARBA" id="ARBA00026104"/>
    </source>
</evidence>
<comment type="catalytic activity">
    <reaction evidence="8">
        <text>1-octadecanoyl-2-(4Z,7Z,10Z,13Z,16Z,19Z-docosahexaenoyl)-sn-glycerol + H2O = 2-(4Z,7Z,10Z,13Z,16Z,19Z-docosahexaenoyl)-glycerol + octadecanoate + H(+)</text>
        <dbReference type="Rhea" id="RHEA:77107"/>
        <dbReference type="ChEBI" id="CHEBI:15377"/>
        <dbReference type="ChEBI" id="CHEBI:15378"/>
        <dbReference type="ChEBI" id="CHEBI:25629"/>
        <dbReference type="ChEBI" id="CHEBI:77129"/>
        <dbReference type="ChEBI" id="CHEBI:186738"/>
    </reaction>
</comment>
<dbReference type="InterPro" id="IPR029058">
    <property type="entry name" value="AB_hydrolase_fold"/>
</dbReference>
<comment type="similarity">
    <text evidence="1">Belongs to the AB hydrolase superfamily.</text>
</comment>
<comment type="catalytic activity">
    <reaction evidence="6">
        <text>a 1,3-diacyl-sn-glycerol + H2O = a 1-acyl-sn-glycerol + a fatty acid + H(+)</text>
        <dbReference type="Rhea" id="RHEA:38503"/>
        <dbReference type="ChEBI" id="CHEBI:15377"/>
        <dbReference type="ChEBI" id="CHEBI:15378"/>
        <dbReference type="ChEBI" id="CHEBI:28868"/>
        <dbReference type="ChEBI" id="CHEBI:64683"/>
        <dbReference type="ChEBI" id="CHEBI:77272"/>
    </reaction>
</comment>
<keyword evidence="2" id="KW-0378">Hydrolase</keyword>
<name>A0ABN9MMS6_9NEOB</name>
<dbReference type="PANTHER" id="PTHR46118">
    <property type="entry name" value="PROTEIN ABHD11"/>
    <property type="match status" value="1"/>
</dbReference>
<dbReference type="Proteomes" id="UP001176940">
    <property type="component" value="Unassembled WGS sequence"/>
</dbReference>
<comment type="caution">
    <text evidence="14">The sequence shown here is derived from an EMBL/GenBank/DDBJ whole genome shotgun (WGS) entry which is preliminary data.</text>
</comment>
<evidence type="ECO:0000256" key="8">
    <source>
        <dbReference type="ARBA" id="ARBA00048283"/>
    </source>
</evidence>
<evidence type="ECO:0000256" key="2">
    <source>
        <dbReference type="ARBA" id="ARBA00022801"/>
    </source>
</evidence>
<evidence type="ECO:0000256" key="4">
    <source>
        <dbReference type="ARBA" id="ARBA00042703"/>
    </source>
</evidence>
<comment type="catalytic activity">
    <reaction evidence="9">
        <text>1,2-didecanoylglycerol + H2O = decanoylglycerol + decanoate + H(+)</text>
        <dbReference type="Rhea" id="RHEA:48596"/>
        <dbReference type="ChEBI" id="CHEBI:11152"/>
        <dbReference type="ChEBI" id="CHEBI:15377"/>
        <dbReference type="ChEBI" id="CHEBI:15378"/>
        <dbReference type="ChEBI" id="CHEBI:27689"/>
        <dbReference type="ChEBI" id="CHEBI:90605"/>
    </reaction>
</comment>
<evidence type="ECO:0000256" key="10">
    <source>
        <dbReference type="ARBA" id="ARBA00048513"/>
    </source>
</evidence>
<dbReference type="Pfam" id="PF01498">
    <property type="entry name" value="HTH_Tnp_Tc3_2"/>
    <property type="match status" value="1"/>
</dbReference>
<protein>
    <recommendedName>
        <fullName evidence="7">sn-1-specific diacylglycerol lipase ABHD11</fullName>
        <ecNumber evidence="3">3.1.1.116</ecNumber>
    </recommendedName>
    <alternativeName>
        <fullName evidence="4">Alpha/beta hydrolase domain-containing protein 11</fullName>
    </alternativeName>
</protein>
<evidence type="ECO:0000256" key="6">
    <source>
        <dbReference type="ARBA" id="ARBA00043742"/>
    </source>
</evidence>
<organism evidence="14 15">
    <name type="scientific">Ranitomeya imitator</name>
    <name type="common">mimic poison frog</name>
    <dbReference type="NCBI Taxonomy" id="111125"/>
    <lineage>
        <taxon>Eukaryota</taxon>
        <taxon>Metazoa</taxon>
        <taxon>Chordata</taxon>
        <taxon>Craniata</taxon>
        <taxon>Vertebrata</taxon>
        <taxon>Euteleostomi</taxon>
        <taxon>Amphibia</taxon>
        <taxon>Batrachia</taxon>
        <taxon>Anura</taxon>
        <taxon>Neobatrachia</taxon>
        <taxon>Hyloidea</taxon>
        <taxon>Dendrobatidae</taxon>
        <taxon>Dendrobatinae</taxon>
        <taxon>Ranitomeya</taxon>
    </lineage>
</organism>
<dbReference type="PANTHER" id="PTHR46118:SF4">
    <property type="entry name" value="PROTEIN ABHD11"/>
    <property type="match status" value="1"/>
</dbReference>
<evidence type="ECO:0000259" key="12">
    <source>
        <dbReference type="Pfam" id="PF00561"/>
    </source>
</evidence>
<dbReference type="SUPFAM" id="SSF53474">
    <property type="entry name" value="alpha/beta-Hydrolases"/>
    <property type="match status" value="1"/>
</dbReference>
<evidence type="ECO:0000313" key="14">
    <source>
        <dbReference type="EMBL" id="CAJ0967646.1"/>
    </source>
</evidence>
<comment type="catalytic activity">
    <reaction evidence="5">
        <text>a 1,2-diacyl-sn-glycerol + H2O = a 2-acylglycerol + a fatty acid + H(+)</text>
        <dbReference type="Rhea" id="RHEA:33275"/>
        <dbReference type="ChEBI" id="CHEBI:15377"/>
        <dbReference type="ChEBI" id="CHEBI:15378"/>
        <dbReference type="ChEBI" id="CHEBI:17389"/>
        <dbReference type="ChEBI" id="CHEBI:17815"/>
        <dbReference type="ChEBI" id="CHEBI:28868"/>
        <dbReference type="EC" id="3.1.1.116"/>
    </reaction>
</comment>
<dbReference type="PRINTS" id="PR00111">
    <property type="entry name" value="ABHYDROLASE"/>
</dbReference>
<evidence type="ECO:0000259" key="13">
    <source>
        <dbReference type="Pfam" id="PF01498"/>
    </source>
</evidence>
<dbReference type="EC" id="3.1.1.116" evidence="3"/>
<comment type="catalytic activity">
    <reaction evidence="11">
        <text>1-octadecanoyl-2-(5Z,8Z,11Z,14Z-eicosatetraenoyl)-sn-glycerol + H2O = 2-(5Z,8Z,11Z,14Z-eicosatetraenoyl)-glycerol + octadecanoate + H(+)</text>
        <dbReference type="Rhea" id="RHEA:38507"/>
        <dbReference type="ChEBI" id="CHEBI:15377"/>
        <dbReference type="ChEBI" id="CHEBI:15378"/>
        <dbReference type="ChEBI" id="CHEBI:25629"/>
        <dbReference type="ChEBI" id="CHEBI:52392"/>
        <dbReference type="ChEBI" id="CHEBI:75728"/>
    </reaction>
</comment>
<sequence>MRTRKEDQESPLLLRISLSETAAQIRDQVNATQSSSSRHISTTTVKRRLCAAGLHGKIAARKPLLRTGNKQKRLVWAKEHKEWTLDSGNLCFGLMSPNLRPLVPITVSLCNSEKDNDPKHTSRLCKGYLTKKSDGVLRQMTWPPQSPDLNPIEMVWGELDRRVKAKGPTSAKHLWELLQDCWKTIPGDYLLELIKRMPRVCKAVIKAKEVVDVVEVRFSHTKFLESRAGVTEASDQYRLIYIFIEILISRIVTLSYDVYEGKAPGPPLVLLHGLFGSKSNFQSIARALVSRTGRKVLTLDARNHGSSPHCDLITYPAMSGDVRHLLQQLDISSCVLIGHSMGGKTAMTLALQEPQMVEQLVSVDTSPSPTVQQTGFPQYIKVMQNIRLEGKMPRSTARRLAEEQLSTIVKKASVRQFLLSNLVQENGHFKWRVNLDAISNHLQDLLDFPEFHCSYPGPTLFLGGANSPYISSENYPEIERLFPCANVEYIQGAGHWVHAEQTQDFLDAICHFVEPT</sequence>
<gene>
    <name evidence="14" type="ORF">RIMI_LOCUS22368096</name>
</gene>
<dbReference type="InterPro" id="IPR036397">
    <property type="entry name" value="RNaseH_sf"/>
</dbReference>
<proteinExistence type="inferred from homology"/>
<dbReference type="InterPro" id="IPR000073">
    <property type="entry name" value="AB_hydrolase_1"/>
</dbReference>
<reference evidence="14" key="1">
    <citation type="submission" date="2023-07" db="EMBL/GenBank/DDBJ databases">
        <authorList>
            <person name="Stuckert A."/>
        </authorList>
    </citation>
    <scope>NUCLEOTIDE SEQUENCE</scope>
</reference>
<dbReference type="Pfam" id="PF00561">
    <property type="entry name" value="Abhydrolase_1"/>
    <property type="match status" value="1"/>
</dbReference>
<evidence type="ECO:0000256" key="1">
    <source>
        <dbReference type="ARBA" id="ARBA00008645"/>
    </source>
</evidence>
<dbReference type="Gene3D" id="3.30.420.10">
    <property type="entry name" value="Ribonuclease H-like superfamily/Ribonuclease H"/>
    <property type="match status" value="1"/>
</dbReference>
<evidence type="ECO:0000256" key="7">
    <source>
        <dbReference type="ARBA" id="ARBA00044064"/>
    </source>
</evidence>
<evidence type="ECO:0000256" key="11">
    <source>
        <dbReference type="ARBA" id="ARBA00048919"/>
    </source>
</evidence>
<evidence type="ECO:0000256" key="5">
    <source>
        <dbReference type="ARBA" id="ARBA00043667"/>
    </source>
</evidence>
<feature type="domain" description="Transposase Tc1-like" evidence="13">
    <location>
        <begin position="28"/>
        <end position="81"/>
    </location>
</feature>
<dbReference type="EMBL" id="CAUEEQ010078468">
    <property type="protein sequence ID" value="CAJ0967646.1"/>
    <property type="molecule type" value="Genomic_DNA"/>
</dbReference>
<feature type="domain" description="AB hydrolase-1" evidence="12">
    <location>
        <begin position="266"/>
        <end position="500"/>
    </location>
</feature>
<keyword evidence="15" id="KW-1185">Reference proteome</keyword>
<evidence type="ECO:0000313" key="15">
    <source>
        <dbReference type="Proteomes" id="UP001176940"/>
    </source>
</evidence>
<evidence type="ECO:0000256" key="9">
    <source>
        <dbReference type="ARBA" id="ARBA00048504"/>
    </source>
</evidence>